<name>A0A7I9VNI8_9BACT</name>
<proteinExistence type="predicted"/>
<keyword evidence="2" id="KW-1185">Reference proteome</keyword>
<dbReference type="Proteomes" id="UP000503640">
    <property type="component" value="Unassembled WGS sequence"/>
</dbReference>
<sequence length="125" mass="12953">MAGLLFVSQAMLEAWSGQGRIAFAGQTMSLRAGPGSGRAYALDPAVRFLRVVGAECDPHGLVAKVKTDAQLRALGGQRMGDSVLLGDVAYEVEPGFLAAASAPPAAPEQRDPAAVLARFLSENLS</sequence>
<gene>
    <name evidence="1" type="ORF">AMYX_27170</name>
</gene>
<evidence type="ECO:0000313" key="2">
    <source>
        <dbReference type="Proteomes" id="UP000503640"/>
    </source>
</evidence>
<protein>
    <submittedName>
        <fullName evidence="1">Uncharacterized protein</fullName>
    </submittedName>
</protein>
<dbReference type="RefSeq" id="WP_176066078.1">
    <property type="nucleotide sequence ID" value="NZ_BJTG01000006.1"/>
</dbReference>
<dbReference type="AlphaFoldDB" id="A0A7I9VNI8"/>
<reference evidence="2" key="1">
    <citation type="journal article" date="2020" name="Appl. Environ. Microbiol.">
        <title>Diazotrophic Anaeromyxobacter Isolates from Soils.</title>
        <authorList>
            <person name="Masuda Y."/>
            <person name="Yamanaka H."/>
            <person name="Xu Z.X."/>
            <person name="Shiratori Y."/>
            <person name="Aono T."/>
            <person name="Amachi S."/>
            <person name="Senoo K."/>
            <person name="Itoh H."/>
        </authorList>
    </citation>
    <scope>NUCLEOTIDE SEQUENCE [LARGE SCALE GENOMIC DNA]</scope>
    <source>
        <strain evidence="2">R267</strain>
    </source>
</reference>
<dbReference type="EMBL" id="BJTG01000006">
    <property type="protein sequence ID" value="GEJ57976.1"/>
    <property type="molecule type" value="Genomic_DNA"/>
</dbReference>
<comment type="caution">
    <text evidence="1">The sequence shown here is derived from an EMBL/GenBank/DDBJ whole genome shotgun (WGS) entry which is preliminary data.</text>
</comment>
<accession>A0A7I9VNI8</accession>
<organism evidence="1 2">
    <name type="scientific">Anaeromyxobacter diazotrophicus</name>
    <dbReference type="NCBI Taxonomy" id="2590199"/>
    <lineage>
        <taxon>Bacteria</taxon>
        <taxon>Pseudomonadati</taxon>
        <taxon>Myxococcota</taxon>
        <taxon>Myxococcia</taxon>
        <taxon>Myxococcales</taxon>
        <taxon>Cystobacterineae</taxon>
        <taxon>Anaeromyxobacteraceae</taxon>
        <taxon>Anaeromyxobacter</taxon>
    </lineage>
</organism>
<evidence type="ECO:0000313" key="1">
    <source>
        <dbReference type="EMBL" id="GEJ57976.1"/>
    </source>
</evidence>